<dbReference type="InterPro" id="IPR038770">
    <property type="entry name" value="Na+/solute_symporter_sf"/>
</dbReference>
<feature type="transmembrane region" description="Helical" evidence="5">
    <location>
        <begin position="200"/>
        <end position="221"/>
    </location>
</feature>
<name>A0ABT7AV93_9CYAN</name>
<comment type="subcellular location">
    <subcellularLocation>
        <location evidence="1">Membrane</location>
        <topology evidence="1">Multi-pass membrane protein</topology>
    </subcellularLocation>
</comment>
<evidence type="ECO:0000256" key="5">
    <source>
        <dbReference type="SAM" id="Phobius"/>
    </source>
</evidence>
<keyword evidence="4 5" id="KW-0472">Membrane</keyword>
<dbReference type="Pfam" id="PF01758">
    <property type="entry name" value="SBF"/>
    <property type="match status" value="1"/>
</dbReference>
<dbReference type="Gene3D" id="1.20.1530.20">
    <property type="match status" value="1"/>
</dbReference>
<gene>
    <name evidence="6" type="ORF">PMG71_15385</name>
</gene>
<evidence type="ECO:0000256" key="1">
    <source>
        <dbReference type="ARBA" id="ARBA00004141"/>
    </source>
</evidence>
<dbReference type="RefSeq" id="WP_283754572.1">
    <property type="nucleotide sequence ID" value="NZ_JAQOSP010000101.1"/>
</dbReference>
<dbReference type="Proteomes" id="UP001235303">
    <property type="component" value="Unassembled WGS sequence"/>
</dbReference>
<reference evidence="6 7" key="1">
    <citation type="submission" date="2023-01" db="EMBL/GenBank/DDBJ databases">
        <title>Novel diversity within Roseofilum (Cyanobacteria; Desertifilaceae) from marine benthic mats with descriptions of four novel species.</title>
        <authorList>
            <person name="Wang Y."/>
            <person name="Berthold D.E."/>
            <person name="Hu J."/>
            <person name="Lefler F.W."/>
            <person name="Laughinghouse H.D. IV."/>
        </authorList>
    </citation>
    <scope>NUCLEOTIDE SEQUENCE [LARGE SCALE GENOMIC DNA]</scope>
    <source>
        <strain evidence="6 7">BLCC-M154</strain>
    </source>
</reference>
<feature type="transmembrane region" description="Helical" evidence="5">
    <location>
        <begin position="73"/>
        <end position="90"/>
    </location>
</feature>
<dbReference type="PANTHER" id="PTHR10361">
    <property type="entry name" value="SODIUM-BILE ACID COTRANSPORTER"/>
    <property type="match status" value="1"/>
</dbReference>
<protein>
    <submittedName>
        <fullName evidence="6">Bile acid:sodium symporter</fullName>
    </submittedName>
</protein>
<evidence type="ECO:0000256" key="4">
    <source>
        <dbReference type="ARBA" id="ARBA00023136"/>
    </source>
</evidence>
<dbReference type="InterPro" id="IPR004710">
    <property type="entry name" value="Bilac:Na_transpt"/>
</dbReference>
<feature type="transmembrane region" description="Helical" evidence="5">
    <location>
        <begin position="173"/>
        <end position="193"/>
    </location>
</feature>
<evidence type="ECO:0000313" key="6">
    <source>
        <dbReference type="EMBL" id="MDJ1170815.1"/>
    </source>
</evidence>
<comment type="caution">
    <text evidence="6">The sequence shown here is derived from an EMBL/GenBank/DDBJ whole genome shotgun (WGS) entry which is preliminary data.</text>
</comment>
<keyword evidence="2 5" id="KW-0812">Transmembrane</keyword>
<keyword evidence="3 5" id="KW-1133">Transmembrane helix</keyword>
<feature type="transmembrane region" description="Helical" evidence="5">
    <location>
        <begin position="44"/>
        <end position="67"/>
    </location>
</feature>
<dbReference type="PANTHER" id="PTHR10361:SF28">
    <property type="entry name" value="P3 PROTEIN-RELATED"/>
    <property type="match status" value="1"/>
</dbReference>
<evidence type="ECO:0000313" key="7">
    <source>
        <dbReference type="Proteomes" id="UP001235303"/>
    </source>
</evidence>
<evidence type="ECO:0000256" key="2">
    <source>
        <dbReference type="ARBA" id="ARBA00022692"/>
    </source>
</evidence>
<feature type="transmembrane region" description="Helical" evidence="5">
    <location>
        <begin position="261"/>
        <end position="279"/>
    </location>
</feature>
<proteinExistence type="predicted"/>
<dbReference type="EMBL" id="JAQOSP010000101">
    <property type="protein sequence ID" value="MDJ1170815.1"/>
    <property type="molecule type" value="Genomic_DNA"/>
</dbReference>
<keyword evidence="7" id="KW-1185">Reference proteome</keyword>
<evidence type="ECO:0000256" key="3">
    <source>
        <dbReference type="ARBA" id="ARBA00022989"/>
    </source>
</evidence>
<feature type="transmembrane region" description="Helical" evidence="5">
    <location>
        <begin position="14"/>
        <end position="32"/>
    </location>
</feature>
<dbReference type="InterPro" id="IPR002657">
    <property type="entry name" value="BilAc:Na_symport/Acr3"/>
</dbReference>
<organism evidence="6 7">
    <name type="scientific">Roseofilum acuticapitatum BLCC-M154</name>
    <dbReference type="NCBI Taxonomy" id="3022444"/>
    <lineage>
        <taxon>Bacteria</taxon>
        <taxon>Bacillati</taxon>
        <taxon>Cyanobacteriota</taxon>
        <taxon>Cyanophyceae</taxon>
        <taxon>Desertifilales</taxon>
        <taxon>Desertifilaceae</taxon>
        <taxon>Roseofilum</taxon>
        <taxon>Roseofilum acuticapitatum</taxon>
    </lineage>
</organism>
<sequence>MSIDLDIQAILSSYAQLTLFILMLSIGLSQGYKNLSLLWRKPNLLIRCLLASFIFVPLAAMIIELMIPMSFSVRLGLATMAICPGAPMIYRKLLKGRALPDLAGSFQVTTALLAVLVVPIWMSGISALYPANVTIDVATVFKQVAQVQFIPISVGLAIHEWLPDLAEDLKQPVFKLGSFLLLGMLLVILTIALPEVLTAGVLPVLGAVLFAASCLLIGHFLGGPEPESRLTIAVANSTRNAGLALTIAAANFTDPGMVGAIATYALFSSLAGAIYSNLYQKKLAKQEQKNST</sequence>
<accession>A0ABT7AV93</accession>
<feature type="transmembrane region" description="Helical" evidence="5">
    <location>
        <begin position="102"/>
        <end position="122"/>
    </location>
</feature>